<feature type="compositionally biased region" description="Pro residues" evidence="1">
    <location>
        <begin position="86"/>
        <end position="95"/>
    </location>
</feature>
<comment type="caution">
    <text evidence="3">The sequence shown here is derived from an EMBL/GenBank/DDBJ whole genome shotgun (WGS) entry which is preliminary data.</text>
</comment>
<feature type="compositionally biased region" description="Acidic residues" evidence="1">
    <location>
        <begin position="70"/>
        <end position="83"/>
    </location>
</feature>
<evidence type="ECO:0000256" key="2">
    <source>
        <dbReference type="SAM" id="Phobius"/>
    </source>
</evidence>
<evidence type="ECO:0000313" key="3">
    <source>
        <dbReference type="EMBL" id="GLZ79015.1"/>
    </source>
</evidence>
<feature type="region of interest" description="Disordered" evidence="1">
    <location>
        <begin position="1"/>
        <end position="95"/>
    </location>
</feature>
<keyword evidence="2" id="KW-0812">Transmembrane</keyword>
<name>A0A9W6SL72_9ACTN</name>
<protein>
    <recommendedName>
        <fullName evidence="5">DUF308 domain-containing protein</fullName>
    </recommendedName>
</protein>
<reference evidence="3" key="1">
    <citation type="submission" date="2023-03" db="EMBL/GenBank/DDBJ databases">
        <title>Actinorhabdospora filicis NBRC 111898.</title>
        <authorList>
            <person name="Ichikawa N."/>
            <person name="Sato H."/>
            <person name="Tonouchi N."/>
        </authorList>
    </citation>
    <scope>NUCLEOTIDE SEQUENCE</scope>
    <source>
        <strain evidence="3">NBRC 111898</strain>
    </source>
</reference>
<keyword evidence="2" id="KW-0472">Membrane</keyword>
<feature type="transmembrane region" description="Helical" evidence="2">
    <location>
        <begin position="100"/>
        <end position="119"/>
    </location>
</feature>
<keyword evidence="2" id="KW-1133">Transmembrane helix</keyword>
<dbReference type="AlphaFoldDB" id="A0A9W6SL72"/>
<dbReference type="Proteomes" id="UP001165079">
    <property type="component" value="Unassembled WGS sequence"/>
</dbReference>
<accession>A0A9W6SL72</accession>
<evidence type="ECO:0000313" key="4">
    <source>
        <dbReference type="Proteomes" id="UP001165079"/>
    </source>
</evidence>
<organism evidence="3 4">
    <name type="scientific">Actinorhabdospora filicis</name>
    <dbReference type="NCBI Taxonomy" id="1785913"/>
    <lineage>
        <taxon>Bacteria</taxon>
        <taxon>Bacillati</taxon>
        <taxon>Actinomycetota</taxon>
        <taxon>Actinomycetes</taxon>
        <taxon>Micromonosporales</taxon>
        <taxon>Micromonosporaceae</taxon>
        <taxon>Actinorhabdospora</taxon>
    </lineage>
</organism>
<feature type="transmembrane region" description="Helical" evidence="2">
    <location>
        <begin position="125"/>
        <end position="147"/>
    </location>
</feature>
<dbReference type="EMBL" id="BSTX01000002">
    <property type="protein sequence ID" value="GLZ79015.1"/>
    <property type="molecule type" value="Genomic_DNA"/>
</dbReference>
<keyword evidence="4" id="KW-1185">Reference proteome</keyword>
<feature type="compositionally biased region" description="Acidic residues" evidence="1">
    <location>
        <begin position="1"/>
        <end position="10"/>
    </location>
</feature>
<gene>
    <name evidence="3" type="ORF">Afil01_38220</name>
</gene>
<dbReference type="RefSeq" id="WP_285664143.1">
    <property type="nucleotide sequence ID" value="NZ_BSTX01000002.1"/>
</dbReference>
<evidence type="ECO:0000256" key="1">
    <source>
        <dbReference type="SAM" id="MobiDB-lite"/>
    </source>
</evidence>
<proteinExistence type="predicted"/>
<sequence>MTERPEDEPERPDGLTEEQLTGDNLERRFSELIAGLDSPKWPGEEDEADDEPPAKPAAAKPAEPTLLELWDADLPESPEEAAETYEPPPPPPVPKPSRPAIIGLLLIVVGVVVFVRPSLLDVLGFGYEAAILLGAGVVLSGVAVLIWRLRPGDEDDPYDPEDGAVV</sequence>
<evidence type="ECO:0008006" key="5">
    <source>
        <dbReference type="Google" id="ProtNLM"/>
    </source>
</evidence>